<organism evidence="1 2">
    <name type="scientific">Clydaea vesicula</name>
    <dbReference type="NCBI Taxonomy" id="447962"/>
    <lineage>
        <taxon>Eukaryota</taxon>
        <taxon>Fungi</taxon>
        <taxon>Fungi incertae sedis</taxon>
        <taxon>Chytridiomycota</taxon>
        <taxon>Chytridiomycota incertae sedis</taxon>
        <taxon>Chytridiomycetes</taxon>
        <taxon>Lobulomycetales</taxon>
        <taxon>Lobulomycetaceae</taxon>
        <taxon>Clydaea</taxon>
    </lineage>
</organism>
<sequence>MNGAANKPYQLRELLKIPMKYNPELLYRPPLLSKEKASLLVEETITKYAIKNKNINDFNDNPSLKFKVISDVFKSLNQIENFKDNMLLTNLKNKEDLIDFISRKIKKVENPWRNDLDVVKDKFEGVPISENVHFKAEVKKVKKFSFRGNKIVYEWVEEELEEVKDPSENL</sequence>
<name>A0AAD5Y1E5_9FUNG</name>
<gene>
    <name evidence="1" type="ORF">HK099_001002</name>
</gene>
<dbReference type="Proteomes" id="UP001211065">
    <property type="component" value="Unassembled WGS sequence"/>
</dbReference>
<protein>
    <submittedName>
        <fullName evidence="1">Uncharacterized protein</fullName>
    </submittedName>
</protein>
<accession>A0AAD5Y1E5</accession>
<keyword evidence="2" id="KW-1185">Reference proteome</keyword>
<evidence type="ECO:0000313" key="1">
    <source>
        <dbReference type="EMBL" id="KAJ3223524.1"/>
    </source>
</evidence>
<proteinExistence type="predicted"/>
<dbReference type="AlphaFoldDB" id="A0AAD5Y1E5"/>
<dbReference type="EMBL" id="JADGJW010000126">
    <property type="protein sequence ID" value="KAJ3223524.1"/>
    <property type="molecule type" value="Genomic_DNA"/>
</dbReference>
<reference evidence="1" key="1">
    <citation type="submission" date="2020-05" db="EMBL/GenBank/DDBJ databases">
        <title>Phylogenomic resolution of chytrid fungi.</title>
        <authorList>
            <person name="Stajich J.E."/>
            <person name="Amses K."/>
            <person name="Simmons R."/>
            <person name="Seto K."/>
            <person name="Myers J."/>
            <person name="Bonds A."/>
            <person name="Quandt C.A."/>
            <person name="Barry K."/>
            <person name="Liu P."/>
            <person name="Grigoriev I."/>
            <person name="Longcore J.E."/>
            <person name="James T.Y."/>
        </authorList>
    </citation>
    <scope>NUCLEOTIDE SEQUENCE</scope>
    <source>
        <strain evidence="1">JEL0476</strain>
    </source>
</reference>
<evidence type="ECO:0000313" key="2">
    <source>
        <dbReference type="Proteomes" id="UP001211065"/>
    </source>
</evidence>
<comment type="caution">
    <text evidence="1">The sequence shown here is derived from an EMBL/GenBank/DDBJ whole genome shotgun (WGS) entry which is preliminary data.</text>
</comment>